<dbReference type="Proteomes" id="UP001054837">
    <property type="component" value="Unassembled WGS sequence"/>
</dbReference>
<dbReference type="EMBL" id="BPLQ01013440">
    <property type="protein sequence ID" value="GIY72075.1"/>
    <property type="molecule type" value="Genomic_DNA"/>
</dbReference>
<evidence type="ECO:0000313" key="3">
    <source>
        <dbReference type="Proteomes" id="UP001054837"/>
    </source>
</evidence>
<organism evidence="2 3">
    <name type="scientific">Caerostris darwini</name>
    <dbReference type="NCBI Taxonomy" id="1538125"/>
    <lineage>
        <taxon>Eukaryota</taxon>
        <taxon>Metazoa</taxon>
        <taxon>Ecdysozoa</taxon>
        <taxon>Arthropoda</taxon>
        <taxon>Chelicerata</taxon>
        <taxon>Arachnida</taxon>
        <taxon>Araneae</taxon>
        <taxon>Araneomorphae</taxon>
        <taxon>Entelegynae</taxon>
        <taxon>Araneoidea</taxon>
        <taxon>Araneidae</taxon>
        <taxon>Caerostris</taxon>
    </lineage>
</organism>
<name>A0AAV4VRV8_9ARAC</name>
<sequence>MLSTEAACTLFGSFWGVGLTEWSRLTEDDERSDRGYYGALFSSVLRYLGNQSLDVAVRILLSSPYSSPSTPFHPPISDC</sequence>
<dbReference type="AlphaFoldDB" id="A0AAV4VRV8"/>
<evidence type="ECO:0000313" key="2">
    <source>
        <dbReference type="EMBL" id="GIY72075.1"/>
    </source>
</evidence>
<keyword evidence="3" id="KW-1185">Reference proteome</keyword>
<gene>
    <name evidence="1" type="ORF">CDAR_502491</name>
    <name evidence="2" type="ORF">CDAR_502581</name>
</gene>
<comment type="caution">
    <text evidence="2">The sequence shown here is derived from an EMBL/GenBank/DDBJ whole genome shotgun (WGS) entry which is preliminary data.</text>
</comment>
<evidence type="ECO:0000313" key="1">
    <source>
        <dbReference type="EMBL" id="GIY72063.1"/>
    </source>
</evidence>
<reference evidence="2 3" key="1">
    <citation type="submission" date="2021-06" db="EMBL/GenBank/DDBJ databases">
        <title>Caerostris darwini draft genome.</title>
        <authorList>
            <person name="Kono N."/>
            <person name="Arakawa K."/>
        </authorList>
    </citation>
    <scope>NUCLEOTIDE SEQUENCE [LARGE SCALE GENOMIC DNA]</scope>
</reference>
<proteinExistence type="predicted"/>
<dbReference type="EMBL" id="BPLQ01013440">
    <property type="protein sequence ID" value="GIY72063.1"/>
    <property type="molecule type" value="Genomic_DNA"/>
</dbReference>
<accession>A0AAV4VRV8</accession>
<protein>
    <submittedName>
        <fullName evidence="2">Uncharacterized protein</fullName>
    </submittedName>
</protein>